<accession>A0A1Y6K5W9</accession>
<keyword evidence="1" id="KW-0472">Membrane</keyword>
<keyword evidence="1" id="KW-0812">Transmembrane</keyword>
<reference evidence="3" key="1">
    <citation type="submission" date="2017-05" db="EMBL/GenBank/DDBJ databases">
        <authorList>
            <person name="Kirkegaard R."/>
            <person name="Mcilroy J S."/>
        </authorList>
    </citation>
    <scope>NUCLEOTIDE SEQUENCE [LARGE SCALE GENOMIC DNA]</scope>
</reference>
<keyword evidence="1" id="KW-1133">Transmembrane helix</keyword>
<dbReference type="AlphaFoldDB" id="A0A1Y6K5W9"/>
<proteinExistence type="predicted"/>
<evidence type="ECO:0008006" key="4">
    <source>
        <dbReference type="Google" id="ProtNLM"/>
    </source>
</evidence>
<dbReference type="KEGG" id="abat:CFX1CAM_2020"/>
<evidence type="ECO:0000313" key="2">
    <source>
        <dbReference type="EMBL" id="SMX55085.1"/>
    </source>
</evidence>
<feature type="transmembrane region" description="Helical" evidence="1">
    <location>
        <begin position="32"/>
        <end position="51"/>
    </location>
</feature>
<keyword evidence="3" id="KW-1185">Reference proteome</keyword>
<evidence type="ECO:0000256" key="1">
    <source>
        <dbReference type="SAM" id="Phobius"/>
    </source>
</evidence>
<evidence type="ECO:0000313" key="3">
    <source>
        <dbReference type="Proteomes" id="UP000195514"/>
    </source>
</evidence>
<organism evidence="2 3">
    <name type="scientific">Candidatus Brevifilum fermentans</name>
    <dbReference type="NCBI Taxonomy" id="1986204"/>
    <lineage>
        <taxon>Bacteria</taxon>
        <taxon>Bacillati</taxon>
        <taxon>Chloroflexota</taxon>
        <taxon>Anaerolineae</taxon>
        <taxon>Anaerolineales</taxon>
        <taxon>Anaerolineaceae</taxon>
        <taxon>Candidatus Brevifilum</taxon>
    </lineage>
</organism>
<gene>
    <name evidence="2" type="ORF">CFX1CAM_2020</name>
</gene>
<sequence length="372" mass="39913">MIDHCINLCVNFNVCCGKIKVMIKLKFAFQNLFLIFCVGLMLSVAGCAPAVPIVDQPTEEPLVDTPVSPVLEVTTPSPIPEALPTVLLITGTEVDPFMVSQSEDMLEKLAEEASMQFAKLEGLEPEMLTPEVKVVVGVGQDLDLNTLAVNYPGIAFVAIGSATASVADNVSVIGNPAVETRQKAFMAGYLSAITSSDNKIAALIAEENPARDLLAESYEVGARFFCGICHQVFPPYGTFPQWEAVSTSTLANDFRAIIDQYSNIAVEIMYVDGDLASPELFAYLEEVGIKVVSDRSPDLPRSNWIGTIAVDPAPALEAIWPDLIAAGAGKQVPALIVLTDRHSGLLSAGRYRLFEAMTTDLQSGMVSIEITP</sequence>
<protein>
    <recommendedName>
        <fullName evidence="4">ABC transporter substrate-binding protein PnrA-like domain-containing protein</fullName>
    </recommendedName>
</protein>
<dbReference type="Proteomes" id="UP000195514">
    <property type="component" value="Chromosome I"/>
</dbReference>
<dbReference type="EMBL" id="LT859958">
    <property type="protein sequence ID" value="SMX55085.1"/>
    <property type="molecule type" value="Genomic_DNA"/>
</dbReference>
<name>A0A1Y6K5W9_9CHLR</name>